<proteinExistence type="predicted"/>
<sequence length="70" mass="8314">MLYEYDAFSRRISKEIERLDGSTDRTRVTWDGDVLLLEERFHVQPEQRRGGYDPIEDKPVTIAREDAEDK</sequence>
<keyword evidence="3" id="KW-1185">Reference proteome</keyword>
<reference evidence="2 3" key="1">
    <citation type="submission" date="2019-09" db="EMBL/GenBank/DDBJ databases">
        <authorList>
            <person name="Depoorter E."/>
        </authorList>
    </citation>
    <scope>NUCLEOTIDE SEQUENCE [LARGE SCALE GENOMIC DNA]</scope>
    <source>
        <strain evidence="2">LMG 30113</strain>
    </source>
</reference>
<organism evidence="2 3">
    <name type="scientific">Burkholderia paludis</name>
    <dbReference type="NCBI Taxonomy" id="1506587"/>
    <lineage>
        <taxon>Bacteria</taxon>
        <taxon>Pseudomonadati</taxon>
        <taxon>Pseudomonadota</taxon>
        <taxon>Betaproteobacteria</taxon>
        <taxon>Burkholderiales</taxon>
        <taxon>Burkholderiaceae</taxon>
        <taxon>Burkholderia</taxon>
        <taxon>Burkholderia cepacia complex</taxon>
    </lineage>
</organism>
<feature type="region of interest" description="Disordered" evidence="1">
    <location>
        <begin position="46"/>
        <end position="70"/>
    </location>
</feature>
<evidence type="ECO:0000313" key="2">
    <source>
        <dbReference type="EMBL" id="VWC02705.1"/>
    </source>
</evidence>
<dbReference type="AlphaFoldDB" id="A0A6P2P4F2"/>
<evidence type="ECO:0000313" key="3">
    <source>
        <dbReference type="Proteomes" id="UP000494330"/>
    </source>
</evidence>
<gene>
    <name evidence="2" type="ORF">BPA30113_04820</name>
</gene>
<dbReference type="EMBL" id="CABVQD010000019">
    <property type="protein sequence ID" value="VWC02705.1"/>
    <property type="molecule type" value="Genomic_DNA"/>
</dbReference>
<dbReference type="Proteomes" id="UP000494330">
    <property type="component" value="Unassembled WGS sequence"/>
</dbReference>
<evidence type="ECO:0000256" key="1">
    <source>
        <dbReference type="SAM" id="MobiDB-lite"/>
    </source>
</evidence>
<protein>
    <submittedName>
        <fullName evidence="2">Uncharacterized protein</fullName>
    </submittedName>
</protein>
<name>A0A6P2P4F2_9BURK</name>
<dbReference type="RefSeq" id="WP_034197865.1">
    <property type="nucleotide sequence ID" value="NZ_CABVQD010000019.1"/>
</dbReference>
<accession>A0A6P2P4F2</accession>